<dbReference type="SMART" id="SM00387">
    <property type="entry name" value="HATPase_c"/>
    <property type="match status" value="1"/>
</dbReference>
<dbReference type="InterPro" id="IPR003594">
    <property type="entry name" value="HATPase_dom"/>
</dbReference>
<dbReference type="NCBIfam" id="TIGR00229">
    <property type="entry name" value="sensory_box"/>
    <property type="match status" value="1"/>
</dbReference>
<evidence type="ECO:0000256" key="8">
    <source>
        <dbReference type="ARBA" id="ARBA00022741"/>
    </source>
</evidence>
<dbReference type="AlphaFoldDB" id="A0A419F0Z0"/>
<dbReference type="PROSITE" id="PS50112">
    <property type="entry name" value="PAS"/>
    <property type="match status" value="1"/>
</dbReference>
<gene>
    <name evidence="16" type="ORF">C4532_07280</name>
</gene>
<dbReference type="PANTHER" id="PTHR43711:SF31">
    <property type="entry name" value="HISTIDINE KINASE"/>
    <property type="match status" value="1"/>
</dbReference>
<dbReference type="CDD" id="cd00130">
    <property type="entry name" value="PAS"/>
    <property type="match status" value="1"/>
</dbReference>
<evidence type="ECO:0000313" key="16">
    <source>
        <dbReference type="EMBL" id="RJP71554.1"/>
    </source>
</evidence>
<dbReference type="SUPFAM" id="SSF55781">
    <property type="entry name" value="GAF domain-like"/>
    <property type="match status" value="1"/>
</dbReference>
<sequence>MEHRKYTSKRDYVAEALTMLRQHHAGEFVSASEGPAGDTDSGEILLQNLGALFEKFEATAEKLARMEREVAVFRQVSAETSQQLECKIEELSVLRLITDTASQAMMSHDPFGPILDKVIAIVGADTGSLVLLNPETGRFEVCAFSSVRKAEADETMLGIVEKLANQVATVGEPCLISEAPPATTRGTRMEIGSLGAFPLTVEERTIGVLTVSSPHFSAFDAETERIMHIITGQIAIAVQNARLYGEVRKTKEYLENLVERAGDAIFTIDGSHRVVSWNRGAETIFGRPKGDVVGSSFYQLVSENEVCELRKRIEGVLESEQICTVETDAVFGDRQKTQIALTLSPIRGAKGDVVGVSGIARDITEGKRVEEELRQLNTAKTNFVSTVSHELRTPLTSIKSFTEILLHDMHSLSEEGVRRHLNIINEECDRLSGLISSLLDLQKLNAGKLEVRLEPVLLAQVVQQAANLFDSIALRDRIELSTEFHVPDGMTKVSGDRKRLMQIISNLLSNAFKYSDAGGHVTVGLICEDEGVRLTVTDNGIGIPESEKDKVFEKFYRVDNEAARTRGGTGLGLAITKELVALHGGRIWVDSHEGCGCCFNVWLPTTKGEPSPP</sequence>
<proteinExistence type="predicted"/>
<evidence type="ECO:0000256" key="5">
    <source>
        <dbReference type="ARBA" id="ARBA00022475"/>
    </source>
</evidence>
<dbReference type="PANTHER" id="PTHR43711">
    <property type="entry name" value="TWO-COMPONENT HISTIDINE KINASE"/>
    <property type="match status" value="1"/>
</dbReference>
<comment type="caution">
    <text evidence="16">The sequence shown here is derived from an EMBL/GenBank/DDBJ whole genome shotgun (WGS) entry which is preliminary data.</text>
</comment>
<dbReference type="SMART" id="SM00065">
    <property type="entry name" value="GAF"/>
    <property type="match status" value="1"/>
</dbReference>
<dbReference type="InterPro" id="IPR035965">
    <property type="entry name" value="PAS-like_dom_sf"/>
</dbReference>
<dbReference type="SUPFAM" id="SSF47384">
    <property type="entry name" value="Homodimeric domain of signal transducing histidine kinase"/>
    <property type="match status" value="1"/>
</dbReference>
<dbReference type="InterPro" id="IPR013656">
    <property type="entry name" value="PAS_4"/>
</dbReference>
<dbReference type="InterPro" id="IPR050736">
    <property type="entry name" value="Sensor_HK_Regulatory"/>
</dbReference>
<name>A0A419F0Z0_9BACT</name>
<dbReference type="Gene3D" id="3.30.450.20">
    <property type="entry name" value="PAS domain"/>
    <property type="match status" value="1"/>
</dbReference>
<evidence type="ECO:0000256" key="1">
    <source>
        <dbReference type="ARBA" id="ARBA00000085"/>
    </source>
</evidence>
<dbReference type="InterPro" id="IPR003661">
    <property type="entry name" value="HisK_dim/P_dom"/>
</dbReference>
<keyword evidence="10" id="KW-0067">ATP-binding</keyword>
<dbReference type="SMART" id="SM00388">
    <property type="entry name" value="HisKA"/>
    <property type="match status" value="1"/>
</dbReference>
<dbReference type="Gene3D" id="1.10.287.130">
    <property type="match status" value="1"/>
</dbReference>
<keyword evidence="5" id="KW-1003">Cell membrane</keyword>
<comment type="catalytic activity">
    <reaction evidence="1">
        <text>ATP + protein L-histidine = ADP + protein N-phospho-L-histidine.</text>
        <dbReference type="EC" id="2.7.13.3"/>
    </reaction>
</comment>
<dbReference type="Proteomes" id="UP000285961">
    <property type="component" value="Unassembled WGS sequence"/>
</dbReference>
<dbReference type="Pfam" id="PF13185">
    <property type="entry name" value="GAF_2"/>
    <property type="match status" value="1"/>
</dbReference>
<dbReference type="Pfam" id="PF02518">
    <property type="entry name" value="HATPase_c"/>
    <property type="match status" value="1"/>
</dbReference>
<evidence type="ECO:0000259" key="13">
    <source>
        <dbReference type="PROSITE" id="PS50109"/>
    </source>
</evidence>
<keyword evidence="8" id="KW-0547">Nucleotide-binding</keyword>
<dbReference type="GO" id="GO:0005524">
    <property type="term" value="F:ATP binding"/>
    <property type="evidence" value="ECO:0007669"/>
    <property type="project" value="UniProtKB-KW"/>
</dbReference>
<dbReference type="InterPro" id="IPR000700">
    <property type="entry name" value="PAS-assoc_C"/>
</dbReference>
<feature type="domain" description="Histidine kinase" evidence="13">
    <location>
        <begin position="386"/>
        <end position="607"/>
    </location>
</feature>
<evidence type="ECO:0000256" key="3">
    <source>
        <dbReference type="ARBA" id="ARBA00004314"/>
    </source>
</evidence>
<feature type="domain" description="PAC" evidence="15">
    <location>
        <begin position="323"/>
        <end position="375"/>
    </location>
</feature>
<keyword evidence="12" id="KW-0472">Membrane</keyword>
<evidence type="ECO:0000259" key="14">
    <source>
        <dbReference type="PROSITE" id="PS50112"/>
    </source>
</evidence>
<dbReference type="SUPFAM" id="SSF55785">
    <property type="entry name" value="PYP-like sensor domain (PAS domain)"/>
    <property type="match status" value="1"/>
</dbReference>
<dbReference type="GO" id="GO:0005886">
    <property type="term" value="C:plasma membrane"/>
    <property type="evidence" value="ECO:0007669"/>
    <property type="project" value="UniProtKB-SubCell"/>
</dbReference>
<keyword evidence="9" id="KW-0418">Kinase</keyword>
<evidence type="ECO:0000256" key="2">
    <source>
        <dbReference type="ARBA" id="ARBA00004236"/>
    </source>
</evidence>
<organism evidence="16 17">
    <name type="scientific">Candidatus Abyssobacteria bacterium SURF_17</name>
    <dbReference type="NCBI Taxonomy" id="2093361"/>
    <lineage>
        <taxon>Bacteria</taxon>
        <taxon>Pseudomonadati</taxon>
        <taxon>Candidatus Hydrogenedentota</taxon>
        <taxon>Candidatus Abyssobacteria</taxon>
    </lineage>
</organism>
<dbReference type="CDD" id="cd00082">
    <property type="entry name" value="HisKA"/>
    <property type="match status" value="1"/>
</dbReference>
<protein>
    <recommendedName>
        <fullName evidence="4">histidine kinase</fullName>
        <ecNumber evidence="4">2.7.13.3</ecNumber>
    </recommendedName>
</protein>
<dbReference type="InterPro" id="IPR003018">
    <property type="entry name" value="GAF"/>
</dbReference>
<feature type="domain" description="PAS" evidence="14">
    <location>
        <begin position="250"/>
        <end position="320"/>
    </location>
</feature>
<comment type="subcellular location">
    <subcellularLocation>
        <location evidence="2">Cell membrane</location>
    </subcellularLocation>
    <subcellularLocation>
        <location evidence="3">Membrane raft</location>
        <topology evidence="3">Multi-pass membrane protein</topology>
    </subcellularLocation>
</comment>
<keyword evidence="7" id="KW-0808">Transferase</keyword>
<dbReference type="Gene3D" id="3.30.565.10">
    <property type="entry name" value="Histidine kinase-like ATPase, C-terminal domain"/>
    <property type="match status" value="1"/>
</dbReference>
<dbReference type="Gene3D" id="3.30.450.40">
    <property type="match status" value="1"/>
</dbReference>
<accession>A0A419F0Z0</accession>
<keyword evidence="6" id="KW-0597">Phosphoprotein</keyword>
<dbReference type="EC" id="2.7.13.3" evidence="4"/>
<evidence type="ECO:0000259" key="15">
    <source>
        <dbReference type="PROSITE" id="PS50113"/>
    </source>
</evidence>
<dbReference type="InterPro" id="IPR029016">
    <property type="entry name" value="GAF-like_dom_sf"/>
</dbReference>
<dbReference type="CDD" id="cd00075">
    <property type="entry name" value="HATPase"/>
    <property type="match status" value="1"/>
</dbReference>
<evidence type="ECO:0000256" key="7">
    <source>
        <dbReference type="ARBA" id="ARBA00022679"/>
    </source>
</evidence>
<dbReference type="FunFam" id="3.30.565.10:FF:000023">
    <property type="entry name" value="PAS domain-containing sensor histidine kinase"/>
    <property type="match status" value="1"/>
</dbReference>
<dbReference type="EMBL" id="QZKI01000057">
    <property type="protein sequence ID" value="RJP71554.1"/>
    <property type="molecule type" value="Genomic_DNA"/>
</dbReference>
<evidence type="ECO:0000256" key="10">
    <source>
        <dbReference type="ARBA" id="ARBA00022840"/>
    </source>
</evidence>
<evidence type="ECO:0000256" key="6">
    <source>
        <dbReference type="ARBA" id="ARBA00022553"/>
    </source>
</evidence>
<dbReference type="Pfam" id="PF00512">
    <property type="entry name" value="HisKA"/>
    <property type="match status" value="1"/>
</dbReference>
<dbReference type="InterPro" id="IPR004358">
    <property type="entry name" value="Sig_transdc_His_kin-like_C"/>
</dbReference>
<dbReference type="SUPFAM" id="SSF55874">
    <property type="entry name" value="ATPase domain of HSP90 chaperone/DNA topoisomerase II/histidine kinase"/>
    <property type="match status" value="1"/>
</dbReference>
<evidence type="ECO:0000256" key="12">
    <source>
        <dbReference type="ARBA" id="ARBA00023136"/>
    </source>
</evidence>
<dbReference type="InterPro" id="IPR036097">
    <property type="entry name" value="HisK_dim/P_sf"/>
</dbReference>
<dbReference type="PROSITE" id="PS50113">
    <property type="entry name" value="PAC"/>
    <property type="match status" value="1"/>
</dbReference>
<dbReference type="SMART" id="SM00091">
    <property type="entry name" value="PAS"/>
    <property type="match status" value="1"/>
</dbReference>
<dbReference type="GO" id="GO:0000155">
    <property type="term" value="F:phosphorelay sensor kinase activity"/>
    <property type="evidence" value="ECO:0007669"/>
    <property type="project" value="InterPro"/>
</dbReference>
<dbReference type="Pfam" id="PF08448">
    <property type="entry name" value="PAS_4"/>
    <property type="match status" value="1"/>
</dbReference>
<dbReference type="InterPro" id="IPR005467">
    <property type="entry name" value="His_kinase_dom"/>
</dbReference>
<dbReference type="GO" id="GO:0045121">
    <property type="term" value="C:membrane raft"/>
    <property type="evidence" value="ECO:0007669"/>
    <property type="project" value="UniProtKB-SubCell"/>
</dbReference>
<dbReference type="InterPro" id="IPR036890">
    <property type="entry name" value="HATPase_C_sf"/>
</dbReference>
<dbReference type="PRINTS" id="PR00344">
    <property type="entry name" value="BCTRLSENSOR"/>
</dbReference>
<dbReference type="InterPro" id="IPR000014">
    <property type="entry name" value="PAS"/>
</dbReference>
<evidence type="ECO:0000256" key="9">
    <source>
        <dbReference type="ARBA" id="ARBA00022777"/>
    </source>
</evidence>
<dbReference type="FunFam" id="1.10.287.130:FF:000001">
    <property type="entry name" value="Two-component sensor histidine kinase"/>
    <property type="match status" value="1"/>
</dbReference>
<reference evidence="16 17" key="1">
    <citation type="journal article" date="2017" name="ISME J.">
        <title>Energy and carbon metabolisms in a deep terrestrial subsurface fluid microbial community.</title>
        <authorList>
            <person name="Momper L."/>
            <person name="Jungbluth S.P."/>
            <person name="Lee M.D."/>
            <person name="Amend J.P."/>
        </authorList>
    </citation>
    <scope>NUCLEOTIDE SEQUENCE [LARGE SCALE GENOMIC DNA]</scope>
    <source>
        <strain evidence="16">SURF_17</strain>
    </source>
</reference>
<keyword evidence="11" id="KW-0902">Two-component regulatory system</keyword>
<evidence type="ECO:0000256" key="11">
    <source>
        <dbReference type="ARBA" id="ARBA00023012"/>
    </source>
</evidence>
<evidence type="ECO:0000256" key="4">
    <source>
        <dbReference type="ARBA" id="ARBA00012438"/>
    </source>
</evidence>
<evidence type="ECO:0000313" key="17">
    <source>
        <dbReference type="Proteomes" id="UP000285961"/>
    </source>
</evidence>
<dbReference type="PROSITE" id="PS50109">
    <property type="entry name" value="HIS_KIN"/>
    <property type="match status" value="1"/>
</dbReference>